<proteinExistence type="predicted"/>
<dbReference type="STRING" id="675824.A0A1E3QEM2"/>
<dbReference type="AlphaFoldDB" id="A0A1E3QEM2"/>
<dbReference type="GO" id="GO:0008289">
    <property type="term" value="F:lipid binding"/>
    <property type="evidence" value="ECO:0007669"/>
    <property type="project" value="EnsemblFungi"/>
</dbReference>
<reference evidence="2 3" key="1">
    <citation type="journal article" date="2016" name="Proc. Natl. Acad. Sci. U.S.A.">
        <title>Comparative genomics of biotechnologically important yeasts.</title>
        <authorList>
            <person name="Riley R."/>
            <person name="Haridas S."/>
            <person name="Wolfe K.H."/>
            <person name="Lopes M.R."/>
            <person name="Hittinger C.T."/>
            <person name="Goeker M."/>
            <person name="Salamov A.A."/>
            <person name="Wisecaver J.H."/>
            <person name="Long T.M."/>
            <person name="Calvey C.H."/>
            <person name="Aerts A.L."/>
            <person name="Barry K.W."/>
            <person name="Choi C."/>
            <person name="Clum A."/>
            <person name="Coughlan A.Y."/>
            <person name="Deshpande S."/>
            <person name="Douglass A.P."/>
            <person name="Hanson S.J."/>
            <person name="Klenk H.-P."/>
            <person name="LaButti K.M."/>
            <person name="Lapidus A."/>
            <person name="Lindquist E.A."/>
            <person name="Lipzen A.M."/>
            <person name="Meier-Kolthoff J.P."/>
            <person name="Ohm R.A."/>
            <person name="Otillar R.P."/>
            <person name="Pangilinan J.L."/>
            <person name="Peng Y."/>
            <person name="Rokas A."/>
            <person name="Rosa C.A."/>
            <person name="Scheuner C."/>
            <person name="Sibirny A.A."/>
            <person name="Slot J.C."/>
            <person name="Stielow J.B."/>
            <person name="Sun H."/>
            <person name="Kurtzman C.P."/>
            <person name="Blackwell M."/>
            <person name="Grigoriev I.V."/>
            <person name="Jeffries T.W."/>
        </authorList>
    </citation>
    <scope>NUCLEOTIDE SEQUENCE [LARGE SCALE GENOMIC DNA]</scope>
    <source>
        <strain evidence="2 3">NRRL Y-11557</strain>
    </source>
</reference>
<feature type="compositionally biased region" description="Basic and acidic residues" evidence="1">
    <location>
        <begin position="65"/>
        <end position="77"/>
    </location>
</feature>
<gene>
    <name evidence="2" type="ORF">LIPSTDRAFT_101453</name>
</gene>
<accession>A0A1E3QEM2</accession>
<evidence type="ECO:0000256" key="1">
    <source>
        <dbReference type="SAM" id="MobiDB-lite"/>
    </source>
</evidence>
<name>A0A1E3QEM2_LIPST</name>
<dbReference type="InterPro" id="IPR007250">
    <property type="entry name" value="HSP9_HSP12"/>
</dbReference>
<dbReference type="EMBL" id="KV454289">
    <property type="protein sequence ID" value="ODQ76151.1"/>
    <property type="molecule type" value="Genomic_DNA"/>
</dbReference>
<dbReference type="GO" id="GO:0005768">
    <property type="term" value="C:endosome"/>
    <property type="evidence" value="ECO:0007669"/>
    <property type="project" value="EnsemblFungi"/>
</dbReference>
<dbReference type="GO" id="GO:0034599">
    <property type="term" value="P:cellular response to oxidative stress"/>
    <property type="evidence" value="ECO:0007669"/>
    <property type="project" value="EnsemblFungi"/>
</dbReference>
<sequence>MTDAGRKPVSDKVSDTMTPDSQKSYAEQVKEQVTGIYDKVARDLQPEESKSTFQSTADTVTGKSSDAKDTADTHHQSFVESAKQYASSAQKSAADTLHSAGEYLSGKSDETK</sequence>
<dbReference type="Pfam" id="PF04119">
    <property type="entry name" value="HSP9_HSP12"/>
    <property type="match status" value="1"/>
</dbReference>
<dbReference type="GO" id="GO:0007009">
    <property type="term" value="P:plasma membrane organization"/>
    <property type="evidence" value="ECO:0007669"/>
    <property type="project" value="EnsemblFungi"/>
</dbReference>
<organism evidence="2 3">
    <name type="scientific">Lipomyces starkeyi NRRL Y-11557</name>
    <dbReference type="NCBI Taxonomy" id="675824"/>
    <lineage>
        <taxon>Eukaryota</taxon>
        <taxon>Fungi</taxon>
        <taxon>Dikarya</taxon>
        <taxon>Ascomycota</taxon>
        <taxon>Saccharomycotina</taxon>
        <taxon>Lipomycetes</taxon>
        <taxon>Lipomycetales</taxon>
        <taxon>Lipomycetaceae</taxon>
        <taxon>Lipomyces</taxon>
    </lineage>
</organism>
<feature type="compositionally biased region" description="Polar residues" evidence="1">
    <location>
        <begin position="51"/>
        <end position="64"/>
    </location>
</feature>
<dbReference type="Gene3D" id="6.10.280.100">
    <property type="match status" value="1"/>
</dbReference>
<dbReference type="GO" id="GO:0034605">
    <property type="term" value="P:cellular response to heat"/>
    <property type="evidence" value="ECO:0007669"/>
    <property type="project" value="EnsemblFungi"/>
</dbReference>
<dbReference type="OrthoDB" id="2348401at2759"/>
<evidence type="ECO:0000313" key="3">
    <source>
        <dbReference type="Proteomes" id="UP000094385"/>
    </source>
</evidence>
<evidence type="ECO:0000313" key="2">
    <source>
        <dbReference type="EMBL" id="ODQ76151.1"/>
    </source>
</evidence>
<feature type="compositionally biased region" description="Polar residues" evidence="1">
    <location>
        <begin position="15"/>
        <end position="25"/>
    </location>
</feature>
<feature type="region of interest" description="Disordered" evidence="1">
    <location>
        <begin position="42"/>
        <end position="95"/>
    </location>
</feature>
<dbReference type="Proteomes" id="UP000094385">
    <property type="component" value="Unassembled WGS sequence"/>
</dbReference>
<dbReference type="GO" id="GO:0005886">
    <property type="term" value="C:plasma membrane"/>
    <property type="evidence" value="ECO:0007669"/>
    <property type="project" value="EnsemblFungi"/>
</dbReference>
<dbReference type="PIRSF" id="PIRSF002590">
    <property type="entry name" value="HSP9/HSP12_fun"/>
    <property type="match status" value="1"/>
</dbReference>
<evidence type="ECO:0008006" key="4">
    <source>
        <dbReference type="Google" id="ProtNLM"/>
    </source>
</evidence>
<protein>
    <recommendedName>
        <fullName evidence="4">12 kDa heat shock protein</fullName>
    </recommendedName>
</protein>
<feature type="compositionally biased region" description="Low complexity" evidence="1">
    <location>
        <begin position="81"/>
        <end position="94"/>
    </location>
</feature>
<dbReference type="GO" id="GO:0005829">
    <property type="term" value="C:cytosol"/>
    <property type="evidence" value="ECO:0007669"/>
    <property type="project" value="EnsemblFungi"/>
</dbReference>
<feature type="region of interest" description="Disordered" evidence="1">
    <location>
        <begin position="1"/>
        <end position="28"/>
    </location>
</feature>
<dbReference type="GO" id="GO:0071470">
    <property type="term" value="P:cellular response to osmotic stress"/>
    <property type="evidence" value="ECO:0007669"/>
    <property type="project" value="EnsemblFungi"/>
</dbReference>
<feature type="compositionally biased region" description="Basic and acidic residues" evidence="1">
    <location>
        <begin position="1"/>
        <end position="14"/>
    </location>
</feature>
<dbReference type="GO" id="GO:0007155">
    <property type="term" value="P:cell adhesion"/>
    <property type="evidence" value="ECO:0007669"/>
    <property type="project" value="EnsemblFungi"/>
</dbReference>
<keyword evidence="3" id="KW-1185">Reference proteome</keyword>